<keyword evidence="7" id="KW-0472">Membrane</keyword>
<evidence type="ECO:0000313" key="11">
    <source>
        <dbReference type="Proteomes" id="UP000178943"/>
    </source>
</evidence>
<dbReference type="AlphaFoldDB" id="A0A1F5VXJ3"/>
<protein>
    <recommendedName>
        <fullName evidence="9">MotA/TolQ/ExbB proton channel domain-containing protein</fullName>
    </recommendedName>
</protein>
<dbReference type="EMBL" id="MFGW01000022">
    <property type="protein sequence ID" value="OGF68110.1"/>
    <property type="molecule type" value="Genomic_DNA"/>
</dbReference>
<gene>
    <name evidence="10" type="ORF">A2Y62_05675</name>
</gene>
<evidence type="ECO:0000256" key="6">
    <source>
        <dbReference type="ARBA" id="ARBA00022989"/>
    </source>
</evidence>
<dbReference type="STRING" id="1817863.A2Y62_05675"/>
<dbReference type="Pfam" id="PF01618">
    <property type="entry name" value="MotA_ExbB"/>
    <property type="match status" value="1"/>
</dbReference>
<evidence type="ECO:0000256" key="1">
    <source>
        <dbReference type="ARBA" id="ARBA00004651"/>
    </source>
</evidence>
<organism evidence="10 11">
    <name type="scientific">Candidatus Fischerbacteria bacterium RBG_13_37_8</name>
    <dbReference type="NCBI Taxonomy" id="1817863"/>
    <lineage>
        <taxon>Bacteria</taxon>
        <taxon>Candidatus Fischeribacteriota</taxon>
    </lineage>
</organism>
<evidence type="ECO:0000259" key="9">
    <source>
        <dbReference type="Pfam" id="PF01618"/>
    </source>
</evidence>
<evidence type="ECO:0000256" key="5">
    <source>
        <dbReference type="ARBA" id="ARBA00022927"/>
    </source>
</evidence>
<dbReference type="GO" id="GO:0017038">
    <property type="term" value="P:protein import"/>
    <property type="evidence" value="ECO:0007669"/>
    <property type="project" value="TreeGrafter"/>
</dbReference>
<dbReference type="PANTHER" id="PTHR30625:SF15">
    <property type="entry name" value="BIOPOLYMER TRANSPORT PROTEIN EXBB"/>
    <property type="match status" value="1"/>
</dbReference>
<dbReference type="InterPro" id="IPR050790">
    <property type="entry name" value="ExbB/TolQ_transport"/>
</dbReference>
<evidence type="ECO:0000313" key="10">
    <source>
        <dbReference type="EMBL" id="OGF68110.1"/>
    </source>
</evidence>
<sequence length="196" mass="20969">MWPLLLASILGVALIIERILALRKIKINTAEFISNLRSHLMNNKIKEAVQYCDSTKSPVAAVIKAALLRFGRSEEDIQTAIEVAAVHEVGRLERGLTILATIANIAPLLGFLGTVTGMIRSFDALAKAGLGNPAAVASGISEALITTAAGLIIAIPVQFAHNFFTARISAIVRDMEIVAGMLLEILKELTAKSEQK</sequence>
<evidence type="ECO:0000256" key="3">
    <source>
        <dbReference type="ARBA" id="ARBA00022475"/>
    </source>
</evidence>
<evidence type="ECO:0000256" key="4">
    <source>
        <dbReference type="ARBA" id="ARBA00022692"/>
    </source>
</evidence>
<feature type="domain" description="MotA/TolQ/ExbB proton channel" evidence="9">
    <location>
        <begin position="56"/>
        <end position="176"/>
    </location>
</feature>
<comment type="similarity">
    <text evidence="8">Belongs to the exbB/tolQ family.</text>
</comment>
<keyword evidence="2 8" id="KW-0813">Transport</keyword>
<dbReference type="Proteomes" id="UP000178943">
    <property type="component" value="Unassembled WGS sequence"/>
</dbReference>
<evidence type="ECO:0000256" key="2">
    <source>
        <dbReference type="ARBA" id="ARBA00022448"/>
    </source>
</evidence>
<keyword evidence="6" id="KW-1133">Transmembrane helix</keyword>
<proteinExistence type="inferred from homology"/>
<comment type="subcellular location">
    <subcellularLocation>
        <location evidence="1">Cell membrane</location>
        <topology evidence="1">Multi-pass membrane protein</topology>
    </subcellularLocation>
    <subcellularLocation>
        <location evidence="8">Membrane</location>
        <topology evidence="8">Multi-pass membrane protein</topology>
    </subcellularLocation>
</comment>
<name>A0A1F5VXJ3_9BACT</name>
<evidence type="ECO:0000256" key="7">
    <source>
        <dbReference type="ARBA" id="ARBA00023136"/>
    </source>
</evidence>
<accession>A0A1F5VXJ3</accession>
<dbReference type="InterPro" id="IPR002898">
    <property type="entry name" value="MotA_ExbB_proton_chnl"/>
</dbReference>
<reference evidence="10 11" key="1">
    <citation type="journal article" date="2016" name="Nat. Commun.">
        <title>Thousands of microbial genomes shed light on interconnected biogeochemical processes in an aquifer system.</title>
        <authorList>
            <person name="Anantharaman K."/>
            <person name="Brown C.T."/>
            <person name="Hug L.A."/>
            <person name="Sharon I."/>
            <person name="Castelle C.J."/>
            <person name="Probst A.J."/>
            <person name="Thomas B.C."/>
            <person name="Singh A."/>
            <person name="Wilkins M.J."/>
            <person name="Karaoz U."/>
            <person name="Brodie E.L."/>
            <person name="Williams K.H."/>
            <person name="Hubbard S.S."/>
            <person name="Banfield J.F."/>
        </authorList>
    </citation>
    <scope>NUCLEOTIDE SEQUENCE [LARGE SCALE GENOMIC DNA]</scope>
</reference>
<comment type="caution">
    <text evidence="10">The sequence shown here is derived from an EMBL/GenBank/DDBJ whole genome shotgun (WGS) entry which is preliminary data.</text>
</comment>
<keyword evidence="4" id="KW-0812">Transmembrane</keyword>
<keyword evidence="5 8" id="KW-0653">Protein transport</keyword>
<keyword evidence="3" id="KW-1003">Cell membrane</keyword>
<dbReference type="PANTHER" id="PTHR30625">
    <property type="entry name" value="PROTEIN TOLQ"/>
    <property type="match status" value="1"/>
</dbReference>
<dbReference type="GO" id="GO:0005886">
    <property type="term" value="C:plasma membrane"/>
    <property type="evidence" value="ECO:0007669"/>
    <property type="project" value="UniProtKB-SubCell"/>
</dbReference>
<evidence type="ECO:0000256" key="8">
    <source>
        <dbReference type="RuleBase" id="RU004057"/>
    </source>
</evidence>